<sequence>MTVLMPTNCCATWTMTPAVSPRRTTLLPIAFLSLPMKPLSPMEPSRSTSSSTDRRIESISSSTSFAGKVISNVQEGSRYDTWQGKCQ</sequence>
<reference evidence="2" key="3">
    <citation type="submission" date="2021-05" db="UniProtKB">
        <authorList>
            <consortium name="EnsemblPlants"/>
        </authorList>
    </citation>
    <scope>IDENTIFICATION</scope>
    <source>
        <strain evidence="2">cv. B73</strain>
    </source>
</reference>
<reference evidence="3" key="1">
    <citation type="journal article" date="2009" name="Science">
        <title>The B73 maize genome: complexity, diversity, and dynamics.</title>
        <authorList>
            <person name="Schnable P.S."/>
            <person name="Ware D."/>
            <person name="Fulton R.S."/>
            <person name="Stein J.C."/>
            <person name="Wei F."/>
            <person name="Pasternak S."/>
            <person name="Liang C."/>
            <person name="Zhang J."/>
            <person name="Fulton L."/>
            <person name="Graves T.A."/>
            <person name="Minx P."/>
            <person name="Reily A.D."/>
            <person name="Courtney L."/>
            <person name="Kruchowski S.S."/>
            <person name="Tomlinson C."/>
            <person name="Strong C."/>
            <person name="Delehaunty K."/>
            <person name="Fronick C."/>
            <person name="Courtney B."/>
            <person name="Rock S.M."/>
            <person name="Belter E."/>
            <person name="Du F."/>
            <person name="Kim K."/>
            <person name="Abbott R.M."/>
            <person name="Cotton M."/>
            <person name="Levy A."/>
            <person name="Marchetto P."/>
            <person name="Ochoa K."/>
            <person name="Jackson S.M."/>
            <person name="Gillam B."/>
            <person name="Chen W."/>
            <person name="Yan L."/>
            <person name="Higginbotham J."/>
            <person name="Cardenas M."/>
            <person name="Waligorski J."/>
            <person name="Applebaum E."/>
            <person name="Phelps L."/>
            <person name="Falcone J."/>
            <person name="Kanchi K."/>
            <person name="Thane T."/>
            <person name="Scimone A."/>
            <person name="Thane N."/>
            <person name="Henke J."/>
            <person name="Wang T."/>
            <person name="Ruppert J."/>
            <person name="Shah N."/>
            <person name="Rotter K."/>
            <person name="Hodges J."/>
            <person name="Ingenthron E."/>
            <person name="Cordes M."/>
            <person name="Kohlberg S."/>
            <person name="Sgro J."/>
            <person name="Delgado B."/>
            <person name="Mead K."/>
            <person name="Chinwalla A."/>
            <person name="Leonard S."/>
            <person name="Crouse K."/>
            <person name="Collura K."/>
            <person name="Kudrna D."/>
            <person name="Currie J."/>
            <person name="He R."/>
            <person name="Angelova A."/>
            <person name="Rajasekar S."/>
            <person name="Mueller T."/>
            <person name="Lomeli R."/>
            <person name="Scara G."/>
            <person name="Ko A."/>
            <person name="Delaney K."/>
            <person name="Wissotski M."/>
            <person name="Lopez G."/>
            <person name="Campos D."/>
            <person name="Braidotti M."/>
            <person name="Ashley E."/>
            <person name="Golser W."/>
            <person name="Kim H."/>
            <person name="Lee S."/>
            <person name="Lin J."/>
            <person name="Dujmic Z."/>
            <person name="Kim W."/>
            <person name="Talag J."/>
            <person name="Zuccolo A."/>
            <person name="Fan C."/>
            <person name="Sebastian A."/>
            <person name="Kramer M."/>
            <person name="Spiegel L."/>
            <person name="Nascimento L."/>
            <person name="Zutavern T."/>
            <person name="Miller B."/>
            <person name="Ambroise C."/>
            <person name="Muller S."/>
            <person name="Spooner W."/>
            <person name="Narechania A."/>
            <person name="Ren L."/>
            <person name="Wei S."/>
            <person name="Kumari S."/>
            <person name="Faga B."/>
            <person name="Levy M.J."/>
            <person name="McMahan L."/>
            <person name="Van Buren P."/>
            <person name="Vaughn M.W."/>
            <person name="Ying K."/>
            <person name="Yeh C.-T."/>
            <person name="Emrich S.J."/>
            <person name="Jia Y."/>
            <person name="Kalyanaraman A."/>
            <person name="Hsia A.-P."/>
            <person name="Barbazuk W.B."/>
            <person name="Baucom R.S."/>
            <person name="Brutnell T.P."/>
            <person name="Carpita N.C."/>
            <person name="Chaparro C."/>
            <person name="Chia J.-M."/>
            <person name="Deragon J.-M."/>
            <person name="Estill J.C."/>
            <person name="Fu Y."/>
            <person name="Jeddeloh J.A."/>
            <person name="Han Y."/>
            <person name="Lee H."/>
            <person name="Li P."/>
            <person name="Lisch D.R."/>
            <person name="Liu S."/>
            <person name="Liu Z."/>
            <person name="Nagel D.H."/>
            <person name="McCann M.C."/>
            <person name="SanMiguel P."/>
            <person name="Myers A.M."/>
            <person name="Nettleton D."/>
            <person name="Nguyen J."/>
            <person name="Penning B.W."/>
            <person name="Ponnala L."/>
            <person name="Schneider K.L."/>
            <person name="Schwartz D.C."/>
            <person name="Sharma A."/>
            <person name="Soderlund C."/>
            <person name="Springer N.M."/>
            <person name="Sun Q."/>
            <person name="Wang H."/>
            <person name="Waterman M."/>
            <person name="Westerman R."/>
            <person name="Wolfgruber T.K."/>
            <person name="Yang L."/>
            <person name="Yu Y."/>
            <person name="Zhang L."/>
            <person name="Zhou S."/>
            <person name="Zhu Q."/>
            <person name="Bennetzen J.L."/>
            <person name="Dawe R.K."/>
            <person name="Jiang J."/>
            <person name="Jiang N."/>
            <person name="Presting G.G."/>
            <person name="Wessler S.R."/>
            <person name="Aluru S."/>
            <person name="Martienssen R.A."/>
            <person name="Clifton S.W."/>
            <person name="McCombie W.R."/>
            <person name="Wing R.A."/>
            <person name="Wilson R.K."/>
        </authorList>
    </citation>
    <scope>NUCLEOTIDE SEQUENCE [LARGE SCALE GENOMIC DNA]</scope>
    <source>
        <strain evidence="3">cv. B73</strain>
    </source>
</reference>
<reference evidence="2" key="2">
    <citation type="submission" date="2019-07" db="EMBL/GenBank/DDBJ databases">
        <authorList>
            <person name="Seetharam A."/>
            <person name="Woodhouse M."/>
            <person name="Cannon E."/>
        </authorList>
    </citation>
    <scope>NUCLEOTIDE SEQUENCE [LARGE SCALE GENOMIC DNA]</scope>
    <source>
        <strain evidence="2">cv. B73</strain>
    </source>
</reference>
<proteinExistence type="predicted"/>
<dbReference type="EnsemblPlants" id="Zm00001eb426380_T001">
    <property type="protein sequence ID" value="Zm00001eb426380_P001"/>
    <property type="gene ID" value="Zm00001eb426380"/>
</dbReference>
<feature type="region of interest" description="Disordered" evidence="1">
    <location>
        <begin position="39"/>
        <end position="60"/>
    </location>
</feature>
<accession>A0A804RH28</accession>
<dbReference type="AlphaFoldDB" id="A0A804RH28"/>
<dbReference type="InParanoid" id="A0A804RH28"/>
<evidence type="ECO:0000313" key="3">
    <source>
        <dbReference type="Proteomes" id="UP000007305"/>
    </source>
</evidence>
<name>A0A804RH28_MAIZE</name>
<dbReference type="Proteomes" id="UP000007305">
    <property type="component" value="Chromosome 10"/>
</dbReference>
<dbReference type="Gramene" id="Zm00001eb426380_T001">
    <property type="protein sequence ID" value="Zm00001eb426380_P001"/>
    <property type="gene ID" value="Zm00001eb426380"/>
</dbReference>
<evidence type="ECO:0000256" key="1">
    <source>
        <dbReference type="SAM" id="MobiDB-lite"/>
    </source>
</evidence>
<evidence type="ECO:0000313" key="2">
    <source>
        <dbReference type="EnsemblPlants" id="Zm00001eb426380_P001"/>
    </source>
</evidence>
<protein>
    <submittedName>
        <fullName evidence="2">Uncharacterized protein</fullName>
    </submittedName>
</protein>
<keyword evidence="3" id="KW-1185">Reference proteome</keyword>
<organism evidence="2 3">
    <name type="scientific">Zea mays</name>
    <name type="common">Maize</name>
    <dbReference type="NCBI Taxonomy" id="4577"/>
    <lineage>
        <taxon>Eukaryota</taxon>
        <taxon>Viridiplantae</taxon>
        <taxon>Streptophyta</taxon>
        <taxon>Embryophyta</taxon>
        <taxon>Tracheophyta</taxon>
        <taxon>Spermatophyta</taxon>
        <taxon>Magnoliopsida</taxon>
        <taxon>Liliopsida</taxon>
        <taxon>Poales</taxon>
        <taxon>Poaceae</taxon>
        <taxon>PACMAD clade</taxon>
        <taxon>Panicoideae</taxon>
        <taxon>Andropogonodae</taxon>
        <taxon>Andropogoneae</taxon>
        <taxon>Tripsacinae</taxon>
        <taxon>Zea</taxon>
    </lineage>
</organism>